<name>A0A382RHL8_9ZZZZ</name>
<dbReference type="AlphaFoldDB" id="A0A382RHL8"/>
<reference evidence="2" key="1">
    <citation type="submission" date="2018-05" db="EMBL/GenBank/DDBJ databases">
        <authorList>
            <person name="Lanie J.A."/>
            <person name="Ng W.-L."/>
            <person name="Kazmierczak K.M."/>
            <person name="Andrzejewski T.M."/>
            <person name="Davidsen T.M."/>
            <person name="Wayne K.J."/>
            <person name="Tettelin H."/>
            <person name="Glass J.I."/>
            <person name="Rusch D."/>
            <person name="Podicherti R."/>
            <person name="Tsui H.-C.T."/>
            <person name="Winkler M.E."/>
        </authorList>
    </citation>
    <scope>NUCLEOTIDE SEQUENCE</scope>
</reference>
<gene>
    <name evidence="2" type="ORF">METZ01_LOCUS348965</name>
</gene>
<sequence>MALLVPPRQNHNRGEQRLSGKRRLAVRSPFGNLLVI</sequence>
<dbReference type="EMBL" id="UINC01121156">
    <property type="protein sequence ID" value="SVC96111.1"/>
    <property type="molecule type" value="Genomic_DNA"/>
</dbReference>
<feature type="region of interest" description="Disordered" evidence="1">
    <location>
        <begin position="1"/>
        <end position="21"/>
    </location>
</feature>
<accession>A0A382RHL8</accession>
<proteinExistence type="predicted"/>
<evidence type="ECO:0000256" key="1">
    <source>
        <dbReference type="SAM" id="MobiDB-lite"/>
    </source>
</evidence>
<organism evidence="2">
    <name type="scientific">marine metagenome</name>
    <dbReference type="NCBI Taxonomy" id="408172"/>
    <lineage>
        <taxon>unclassified sequences</taxon>
        <taxon>metagenomes</taxon>
        <taxon>ecological metagenomes</taxon>
    </lineage>
</organism>
<evidence type="ECO:0000313" key="2">
    <source>
        <dbReference type="EMBL" id="SVC96111.1"/>
    </source>
</evidence>
<protein>
    <submittedName>
        <fullName evidence="2">Uncharacterized protein</fullName>
    </submittedName>
</protein>